<dbReference type="PANTHER" id="PTHR43737">
    <property type="entry name" value="BLL7424 PROTEIN"/>
    <property type="match status" value="1"/>
</dbReference>
<organism evidence="1 2">
    <name type="scientific">Paenibacillus ginsengarvi</name>
    <dbReference type="NCBI Taxonomy" id="400777"/>
    <lineage>
        <taxon>Bacteria</taxon>
        <taxon>Bacillati</taxon>
        <taxon>Bacillota</taxon>
        <taxon>Bacilli</taxon>
        <taxon>Bacillales</taxon>
        <taxon>Paenibacillaceae</taxon>
        <taxon>Paenibacillus</taxon>
    </lineage>
</organism>
<name>A0A3B0BK38_9BACL</name>
<sequence>MNWSRREFIVKGATLFATLGLGGPLLLSKSGQPLLAESAGDAPASTPAAAETGSPVLVVIQLSGGNDGINTLIPYGLGGYFDARPTLAMREDEVLAINGHVGLHPSLRGLHGMYVSGRLAIVQGVGYPNPDRSHFRSMDIWQTAEPDKIGLDGWLGRYIRSSLADVGNPLKALQIGSFANKSFQMDEVNVPVVQTLDTFRLVDPKTPVAMQNRIAESFLDMYDPNRQGVQIGVACRRGKEAYESVAAIQSLGAGYRNKVEYPKSGFAKDLQLVVRMLAGQSRTRVFYTQLGGFDDHAQEKEQHANLLKDLDSAVSAFYADLEEHGISQNVVTVVFSEFGRRVKENGSGGTDHGTAAPMFVLGPKVKGGLYGAYPSLTDIDRNGDLKYAVDFRSVYHTLIDRWLQGDAKSALMKSYENIGFIV</sequence>
<dbReference type="Pfam" id="PF07394">
    <property type="entry name" value="DUF1501"/>
    <property type="match status" value="1"/>
</dbReference>
<proteinExistence type="predicted"/>
<keyword evidence="2" id="KW-1185">Reference proteome</keyword>
<protein>
    <submittedName>
        <fullName evidence="1">DUF1501 domain-containing protein</fullName>
    </submittedName>
</protein>
<dbReference type="InterPro" id="IPR010869">
    <property type="entry name" value="DUF1501"/>
</dbReference>
<accession>A0A3B0BK38</accession>
<dbReference type="RefSeq" id="WP_120750475.1">
    <property type="nucleotide sequence ID" value="NZ_RBAH01000025.1"/>
</dbReference>
<dbReference type="PANTHER" id="PTHR43737:SF1">
    <property type="entry name" value="DUF1501 DOMAIN-CONTAINING PROTEIN"/>
    <property type="match status" value="1"/>
</dbReference>
<evidence type="ECO:0000313" key="2">
    <source>
        <dbReference type="Proteomes" id="UP000282311"/>
    </source>
</evidence>
<dbReference type="Gene3D" id="3.40.720.10">
    <property type="entry name" value="Alkaline Phosphatase, subunit A"/>
    <property type="match status" value="1"/>
</dbReference>
<dbReference type="OrthoDB" id="9779968at2"/>
<dbReference type="InterPro" id="IPR017850">
    <property type="entry name" value="Alkaline_phosphatase_core_sf"/>
</dbReference>
<dbReference type="EMBL" id="RBAH01000025">
    <property type="protein sequence ID" value="RKN74205.1"/>
    <property type="molecule type" value="Genomic_DNA"/>
</dbReference>
<dbReference type="SUPFAM" id="SSF53649">
    <property type="entry name" value="Alkaline phosphatase-like"/>
    <property type="match status" value="1"/>
</dbReference>
<comment type="caution">
    <text evidence="1">The sequence shown here is derived from an EMBL/GenBank/DDBJ whole genome shotgun (WGS) entry which is preliminary data.</text>
</comment>
<dbReference type="Proteomes" id="UP000282311">
    <property type="component" value="Unassembled WGS sequence"/>
</dbReference>
<gene>
    <name evidence="1" type="ORF">D7M11_27540</name>
</gene>
<dbReference type="AlphaFoldDB" id="A0A3B0BK38"/>
<evidence type="ECO:0000313" key="1">
    <source>
        <dbReference type="EMBL" id="RKN74205.1"/>
    </source>
</evidence>
<reference evidence="1 2" key="1">
    <citation type="journal article" date="2007" name="Int. J. Syst. Evol. Microbiol.">
        <title>Paenibacillus ginsengarvi sp. nov., isolated from soil from ginseng cultivation.</title>
        <authorList>
            <person name="Yoon M.H."/>
            <person name="Ten L.N."/>
            <person name="Im W.T."/>
        </authorList>
    </citation>
    <scope>NUCLEOTIDE SEQUENCE [LARGE SCALE GENOMIC DNA]</scope>
    <source>
        <strain evidence="1 2">KCTC 13059</strain>
    </source>
</reference>